<evidence type="ECO:0000313" key="1">
    <source>
        <dbReference type="EMBL" id="MBS3182389.1"/>
    </source>
</evidence>
<dbReference type="EMBL" id="JAFEVO010000001">
    <property type="protein sequence ID" value="MBS3182389.1"/>
    <property type="molecule type" value="Genomic_DNA"/>
</dbReference>
<reference evidence="1 2" key="1">
    <citation type="submission" date="2021-02" db="EMBL/GenBank/DDBJ databases">
        <title>Draft genome and description of Leucobacter sp nov strain Marseille-Q4368.</title>
        <authorList>
            <person name="Boxberger M."/>
            <person name="La Scola B."/>
        </authorList>
    </citation>
    <scope>NUCLEOTIDE SEQUENCE [LARGE SCALE GENOMIC DNA]</scope>
    <source>
        <strain evidence="1 2">Marseille-Q4368</strain>
    </source>
</reference>
<sequence length="62" mass="6757">MRAAALIYPNAATIAEDQRHLRKADDFASELIEGAEASTWEAAKIACLIPAGAMLLSWQRID</sequence>
<keyword evidence="2" id="KW-1185">Reference proteome</keyword>
<dbReference type="Proteomes" id="UP000811492">
    <property type="component" value="Unassembled WGS sequence"/>
</dbReference>
<comment type="caution">
    <text evidence="1">The sequence shown here is derived from an EMBL/GenBank/DDBJ whole genome shotgun (WGS) entry which is preliminary data.</text>
</comment>
<accession>A0ABS5M5D2</accession>
<evidence type="ECO:0000313" key="2">
    <source>
        <dbReference type="Proteomes" id="UP000811492"/>
    </source>
</evidence>
<gene>
    <name evidence="1" type="ORF">JSQ98_09320</name>
</gene>
<dbReference type="RefSeq" id="WP_211649401.1">
    <property type="nucleotide sequence ID" value="NZ_JAFEVO010000001.1"/>
</dbReference>
<protein>
    <submittedName>
        <fullName evidence="1">Uncharacterized protein</fullName>
    </submittedName>
</protein>
<proteinExistence type="predicted"/>
<organism evidence="1 2">
    <name type="scientific">Leucobacter manosquensis</name>
    <dbReference type="NCBI Taxonomy" id="2810611"/>
    <lineage>
        <taxon>Bacteria</taxon>
        <taxon>Bacillati</taxon>
        <taxon>Actinomycetota</taxon>
        <taxon>Actinomycetes</taxon>
        <taxon>Micrococcales</taxon>
        <taxon>Microbacteriaceae</taxon>
        <taxon>Leucobacter</taxon>
    </lineage>
</organism>
<name>A0ABS5M5D2_9MICO</name>